<evidence type="ECO:0000313" key="2">
    <source>
        <dbReference type="EMBL" id="CAD5245038.1"/>
    </source>
</evidence>
<feature type="transmembrane region" description="Helical" evidence="1">
    <location>
        <begin position="102"/>
        <end position="121"/>
    </location>
</feature>
<organism evidence="2 3">
    <name type="scientific">Thermococcus camini</name>
    <dbReference type="NCBI Taxonomy" id="2016373"/>
    <lineage>
        <taxon>Archaea</taxon>
        <taxon>Methanobacteriati</taxon>
        <taxon>Methanobacteriota</taxon>
        <taxon>Thermococci</taxon>
        <taxon>Thermococcales</taxon>
        <taxon>Thermococcaceae</taxon>
        <taxon>Thermococcus</taxon>
    </lineage>
</organism>
<feature type="transmembrane region" description="Helical" evidence="1">
    <location>
        <begin position="68"/>
        <end position="90"/>
    </location>
</feature>
<dbReference type="KEGG" id="tcq:TIRI35C_1884"/>
<protein>
    <submittedName>
        <fullName evidence="2">Uncharacterized protein</fullName>
    </submittedName>
</protein>
<keyword evidence="1" id="KW-1133">Transmembrane helix</keyword>
<reference evidence="2 3" key="1">
    <citation type="submission" date="2020-09" db="EMBL/GenBank/DDBJ databases">
        <authorList>
            <person name="Courtine D."/>
        </authorList>
    </citation>
    <scope>NUCLEOTIDE SEQUENCE [LARGE SCALE GENOMIC DNA]</scope>
    <source>
        <strain evidence="2 3">IRI35c</strain>
    </source>
</reference>
<keyword evidence="3" id="KW-1185">Reference proteome</keyword>
<dbReference type="Proteomes" id="UP000516304">
    <property type="component" value="Chromosome TIRI35C"/>
</dbReference>
<feature type="transmembrane region" description="Helical" evidence="1">
    <location>
        <begin position="44"/>
        <end position="62"/>
    </location>
</feature>
<dbReference type="AlphaFoldDB" id="A0A7G2DAM8"/>
<evidence type="ECO:0000256" key="1">
    <source>
        <dbReference type="SAM" id="Phobius"/>
    </source>
</evidence>
<dbReference type="RefSeq" id="WP_188202643.1">
    <property type="nucleotide sequence ID" value="NZ_LR881183.1"/>
</dbReference>
<name>A0A7G2DAM8_9EURY</name>
<sequence length="132" mass="14925">MGWGVLSLASVVFLLVWGMVGAPWFVVRLLAGRVYLGLWPGRKCLLKIFALSLIPVFCFFLLRGGILLIWWPLIFVGIIPLLDYLFVLPYDRDDAWEKNRALNFALATGFIAAVIFVVIYLKFSCLFTFCGA</sequence>
<keyword evidence="1" id="KW-0472">Membrane</keyword>
<feature type="transmembrane region" description="Helical" evidence="1">
    <location>
        <begin position="6"/>
        <end position="32"/>
    </location>
</feature>
<keyword evidence="1" id="KW-0812">Transmembrane</keyword>
<proteinExistence type="predicted"/>
<dbReference type="EMBL" id="LR881183">
    <property type="protein sequence ID" value="CAD5245038.1"/>
    <property type="molecule type" value="Genomic_DNA"/>
</dbReference>
<evidence type="ECO:0000313" key="3">
    <source>
        <dbReference type="Proteomes" id="UP000516304"/>
    </source>
</evidence>
<dbReference type="GeneID" id="58919633"/>
<gene>
    <name evidence="2" type="ORF">TIRI35C_1884</name>
</gene>
<accession>A0A7G2DAM8</accession>